<dbReference type="SUPFAM" id="SSF52540">
    <property type="entry name" value="P-loop containing nucleoside triphosphate hydrolases"/>
    <property type="match status" value="1"/>
</dbReference>
<keyword evidence="9 11" id="KW-0239">DNA-directed DNA polymerase</keyword>
<organism evidence="14 15">
    <name type="scientific">Thioalkalivibrio halophilus</name>
    <dbReference type="NCBI Taxonomy" id="252474"/>
    <lineage>
        <taxon>Bacteria</taxon>
        <taxon>Pseudomonadati</taxon>
        <taxon>Pseudomonadota</taxon>
        <taxon>Gammaproteobacteria</taxon>
        <taxon>Chromatiales</taxon>
        <taxon>Ectothiorhodospiraceae</taxon>
        <taxon>Thioalkalivibrio</taxon>
    </lineage>
</organism>
<dbReference type="OrthoDB" id="9810148at2"/>
<feature type="region of interest" description="Disordered" evidence="12">
    <location>
        <begin position="360"/>
        <end position="486"/>
    </location>
</feature>
<evidence type="ECO:0000256" key="7">
    <source>
        <dbReference type="ARBA" id="ARBA00022833"/>
    </source>
</evidence>
<dbReference type="RefSeq" id="WP_018947014.1">
    <property type="nucleotide sequence ID" value="NZ_MUZR01000010.1"/>
</dbReference>
<evidence type="ECO:0000313" key="15">
    <source>
        <dbReference type="Proteomes" id="UP000189177"/>
    </source>
</evidence>
<keyword evidence="4 11" id="KW-0235">DNA replication</keyword>
<evidence type="ECO:0000256" key="1">
    <source>
        <dbReference type="ARBA" id="ARBA00006360"/>
    </source>
</evidence>
<dbReference type="GO" id="GO:0006261">
    <property type="term" value="P:DNA-templated DNA replication"/>
    <property type="evidence" value="ECO:0007669"/>
    <property type="project" value="TreeGrafter"/>
</dbReference>
<dbReference type="CDD" id="cd00009">
    <property type="entry name" value="AAA"/>
    <property type="match status" value="1"/>
</dbReference>
<feature type="compositionally biased region" description="Low complexity" evidence="12">
    <location>
        <begin position="567"/>
        <end position="576"/>
    </location>
</feature>
<protein>
    <recommendedName>
        <fullName evidence="11">DNA polymerase III subunit gamma/tau</fullName>
        <ecNumber evidence="11">2.7.7.7</ecNumber>
    </recommendedName>
</protein>
<evidence type="ECO:0000256" key="2">
    <source>
        <dbReference type="ARBA" id="ARBA00022679"/>
    </source>
</evidence>
<dbReference type="Gene3D" id="3.30.300.150">
    <property type="entry name" value="DNA polymerase III, tau subunit, domain V"/>
    <property type="match status" value="1"/>
</dbReference>
<dbReference type="GO" id="GO:0009360">
    <property type="term" value="C:DNA polymerase III complex"/>
    <property type="evidence" value="ECO:0007669"/>
    <property type="project" value="InterPro"/>
</dbReference>
<keyword evidence="3 11" id="KW-0548">Nucleotidyltransferase</keyword>
<dbReference type="GO" id="GO:0005524">
    <property type="term" value="F:ATP binding"/>
    <property type="evidence" value="ECO:0007669"/>
    <property type="project" value="UniProtKB-KW"/>
</dbReference>
<dbReference type="GO" id="GO:0046872">
    <property type="term" value="F:metal ion binding"/>
    <property type="evidence" value="ECO:0007669"/>
    <property type="project" value="UniProtKB-KW"/>
</dbReference>
<dbReference type="GO" id="GO:0003677">
    <property type="term" value="F:DNA binding"/>
    <property type="evidence" value="ECO:0007669"/>
    <property type="project" value="InterPro"/>
</dbReference>
<comment type="subunit">
    <text evidence="11">DNA polymerase III contains a core (composed of alpha, epsilon and theta chains) that associates with a tau subunit. This core dimerizes to form the POLIII' complex. PolIII' associates with the gamma complex (composed of gamma, delta, delta', psi and chi chains) and with the beta chain to form the complete DNA polymerase III complex.</text>
</comment>
<keyword evidence="15" id="KW-1185">Reference proteome</keyword>
<dbReference type="InterPro" id="IPR003593">
    <property type="entry name" value="AAA+_ATPase"/>
</dbReference>
<dbReference type="FunFam" id="1.10.8.60:FF:000013">
    <property type="entry name" value="DNA polymerase III subunit gamma/tau"/>
    <property type="match status" value="1"/>
</dbReference>
<dbReference type="Pfam" id="PF13177">
    <property type="entry name" value="DNA_pol3_delta2"/>
    <property type="match status" value="1"/>
</dbReference>
<dbReference type="EMBL" id="MUZR01000010">
    <property type="protein sequence ID" value="OOC10758.1"/>
    <property type="molecule type" value="Genomic_DNA"/>
</dbReference>
<dbReference type="InterPro" id="IPR008921">
    <property type="entry name" value="DNA_pol3_clamp-load_cplx_C"/>
</dbReference>
<dbReference type="Gene3D" id="1.10.8.60">
    <property type="match status" value="1"/>
</dbReference>
<comment type="catalytic activity">
    <reaction evidence="10 11">
        <text>DNA(n) + a 2'-deoxyribonucleoside 5'-triphosphate = DNA(n+1) + diphosphate</text>
        <dbReference type="Rhea" id="RHEA:22508"/>
        <dbReference type="Rhea" id="RHEA-COMP:17339"/>
        <dbReference type="Rhea" id="RHEA-COMP:17340"/>
        <dbReference type="ChEBI" id="CHEBI:33019"/>
        <dbReference type="ChEBI" id="CHEBI:61560"/>
        <dbReference type="ChEBI" id="CHEBI:173112"/>
        <dbReference type="EC" id="2.7.7.7"/>
    </reaction>
</comment>
<feature type="region of interest" description="Disordered" evidence="12">
    <location>
        <begin position="562"/>
        <end position="627"/>
    </location>
</feature>
<reference evidence="14 15" key="1">
    <citation type="submission" date="2017-02" db="EMBL/GenBank/DDBJ databases">
        <title>Genomic diversity within the haloalkaliphilic genus Thioalkalivibrio.</title>
        <authorList>
            <person name="Ahn A.-C."/>
            <person name="Meier-Kolthoff J."/>
            <person name="Overmars L."/>
            <person name="Richter M."/>
            <person name="Woyke T."/>
            <person name="Sorokin D.Y."/>
            <person name="Muyzer G."/>
        </authorList>
    </citation>
    <scope>NUCLEOTIDE SEQUENCE [LARGE SCALE GENOMIC DNA]</scope>
    <source>
        <strain evidence="14 15">HL17</strain>
    </source>
</reference>
<dbReference type="Proteomes" id="UP000189177">
    <property type="component" value="Unassembled WGS sequence"/>
</dbReference>
<dbReference type="InterPro" id="IPR050238">
    <property type="entry name" value="DNA_Rep/Repair_Clamp_Loader"/>
</dbReference>
<evidence type="ECO:0000256" key="6">
    <source>
        <dbReference type="ARBA" id="ARBA00022741"/>
    </source>
</evidence>
<feature type="compositionally biased region" description="Low complexity" evidence="12">
    <location>
        <begin position="433"/>
        <end position="450"/>
    </location>
</feature>
<evidence type="ECO:0000256" key="11">
    <source>
        <dbReference type="RuleBase" id="RU364063"/>
    </source>
</evidence>
<comment type="function">
    <text evidence="11">DNA polymerase III is a complex, multichain enzyme responsible for most of the replicative synthesis in bacteria. This DNA polymerase also exhibits 3' to 5' exonuclease activity.</text>
</comment>
<proteinExistence type="inferred from homology"/>
<dbReference type="SUPFAM" id="SSF48019">
    <property type="entry name" value="post-AAA+ oligomerization domain-like"/>
    <property type="match status" value="1"/>
</dbReference>
<keyword evidence="6 11" id="KW-0547">Nucleotide-binding</keyword>
<dbReference type="AlphaFoldDB" id="A0A1V3A064"/>
<dbReference type="InterPro" id="IPR038249">
    <property type="entry name" value="PolIII_tau_V_sf"/>
</dbReference>
<feature type="domain" description="AAA+ ATPase" evidence="13">
    <location>
        <begin position="37"/>
        <end position="197"/>
    </location>
</feature>
<dbReference type="InterPro" id="IPR045085">
    <property type="entry name" value="HLD_clamp_pol_III_gamma_tau"/>
</dbReference>
<keyword evidence="2 11" id="KW-0808">Transferase</keyword>
<evidence type="ECO:0000256" key="4">
    <source>
        <dbReference type="ARBA" id="ARBA00022705"/>
    </source>
</evidence>
<dbReference type="Pfam" id="PF12169">
    <property type="entry name" value="DNA_pol3_gamma3"/>
    <property type="match status" value="1"/>
</dbReference>
<dbReference type="InterPro" id="IPR027417">
    <property type="entry name" value="P-loop_NTPase"/>
</dbReference>
<dbReference type="InterPro" id="IPR001270">
    <property type="entry name" value="ClpA/B"/>
</dbReference>
<accession>A0A1V3A064</accession>
<dbReference type="InterPro" id="IPR022754">
    <property type="entry name" value="DNA_pol_III_gamma-3"/>
</dbReference>
<gene>
    <name evidence="11" type="primary">dnaX</name>
    <name evidence="14" type="ORF">B1A74_04165</name>
</gene>
<dbReference type="NCBIfam" id="TIGR02397">
    <property type="entry name" value="dnaX_nterm"/>
    <property type="match status" value="1"/>
</dbReference>
<keyword evidence="5" id="KW-0479">Metal-binding</keyword>
<keyword evidence="7" id="KW-0862">Zinc</keyword>
<dbReference type="CDD" id="cd18137">
    <property type="entry name" value="HLD_clamp_pol_III_gamma_tau"/>
    <property type="match status" value="1"/>
</dbReference>
<dbReference type="InterPro" id="IPR012763">
    <property type="entry name" value="DNA_pol_III_sug/sutau_N"/>
</dbReference>
<dbReference type="NCBIfam" id="NF005942">
    <property type="entry name" value="PRK07994.1"/>
    <property type="match status" value="1"/>
</dbReference>
<feature type="compositionally biased region" description="Low complexity" evidence="12">
    <location>
        <begin position="378"/>
        <end position="409"/>
    </location>
</feature>
<name>A0A1V3A064_9GAMM</name>
<dbReference type="FunFam" id="1.20.272.10:FF:000003">
    <property type="entry name" value="DNA polymerase III subunit gamma/tau"/>
    <property type="match status" value="1"/>
</dbReference>
<dbReference type="STRING" id="252474.B1A74_04165"/>
<feature type="compositionally biased region" description="Low complexity" evidence="12">
    <location>
        <begin position="460"/>
        <end position="474"/>
    </location>
</feature>
<dbReference type="FunFam" id="3.40.50.300:FF:000014">
    <property type="entry name" value="DNA polymerase III subunit gamma/tau"/>
    <property type="match status" value="1"/>
</dbReference>
<sequence length="627" mass="66227">MSHQVLARKWRPARFGDLVGQPHVVRALTNALSGERLHHAYLFAGTRGVGKTTVARILARCLNCETGVTAEPCGQCRSCVEIAEGRHLDLIEVDAASRTRVDDTRELLDNVSYAPTTGRFKVYLIDEVHMLSEKSFNALLKTLEEPPEHVKFLLATTDPQKLPVTVLSRCLQFNLKPMPAPLIAEYLTGVLETEGVTAESGALLRLAEAAEGSMRDALSLTDQAIAYAGEELTEGATCDMLGLLPRTRLTGLLDAVFAGDGAALVHGLAELDTLGPDWSRLLDELAALLHRVAVLQVAGEVADSGEAGLDWVRDAAGREDPELIQLAYQILIHGVRDLPYAPDPRMGVEMTLLRLLAFRPEGAPDTEPGGAPSGGTTAGRSAGTGSSPAAAPVSPSGSGSGSGSAVASRPVPPAEEEEKAGDAAVAPDRDSVPAASRASPRSESGGAAAVREPRAEAKPEPAAGAGAVPPSSEPVGDPDGPAVPAGEFDWHAFAARLPAGTARELALQAEFRSLDTERLTLALPPDYRMLCTERARERLSRSLEAHLGRSVRLEIVDQEEAGGDTPAARLAANAEARQAEAESAMRQDPVVQALHERFGAELGPVRLHDDDPTLNQDPGAAGQENRK</sequence>
<dbReference type="PANTHER" id="PTHR11669">
    <property type="entry name" value="REPLICATION FACTOR C / DNA POLYMERASE III GAMMA-TAU SUBUNIT"/>
    <property type="match status" value="1"/>
</dbReference>
<evidence type="ECO:0000256" key="10">
    <source>
        <dbReference type="ARBA" id="ARBA00049244"/>
    </source>
</evidence>
<dbReference type="Gene3D" id="3.40.50.300">
    <property type="entry name" value="P-loop containing nucleotide triphosphate hydrolases"/>
    <property type="match status" value="1"/>
</dbReference>
<dbReference type="Pfam" id="PF12170">
    <property type="entry name" value="DNA_pol3_tau_5"/>
    <property type="match status" value="1"/>
</dbReference>
<dbReference type="InterPro" id="IPR021029">
    <property type="entry name" value="DNA_pol_III_tau_dom-5"/>
</dbReference>
<comment type="caution">
    <text evidence="14">The sequence shown here is derived from an EMBL/GenBank/DDBJ whole genome shotgun (WGS) entry which is preliminary data.</text>
</comment>
<evidence type="ECO:0000256" key="12">
    <source>
        <dbReference type="SAM" id="MobiDB-lite"/>
    </source>
</evidence>
<dbReference type="SMART" id="SM00382">
    <property type="entry name" value="AAA"/>
    <property type="match status" value="1"/>
</dbReference>
<dbReference type="Pfam" id="PF22608">
    <property type="entry name" value="DNAX_ATPase_lid"/>
    <property type="match status" value="1"/>
</dbReference>
<dbReference type="PANTHER" id="PTHR11669:SF0">
    <property type="entry name" value="PROTEIN STICHEL-LIKE 2"/>
    <property type="match status" value="1"/>
</dbReference>
<dbReference type="EC" id="2.7.7.7" evidence="11"/>
<evidence type="ECO:0000256" key="9">
    <source>
        <dbReference type="ARBA" id="ARBA00022932"/>
    </source>
</evidence>
<dbReference type="PRINTS" id="PR00300">
    <property type="entry name" value="CLPPROTEASEA"/>
</dbReference>
<evidence type="ECO:0000259" key="13">
    <source>
        <dbReference type="SMART" id="SM00382"/>
    </source>
</evidence>
<dbReference type="GO" id="GO:0003887">
    <property type="term" value="F:DNA-directed DNA polymerase activity"/>
    <property type="evidence" value="ECO:0007669"/>
    <property type="project" value="UniProtKB-KW"/>
</dbReference>
<evidence type="ECO:0000256" key="3">
    <source>
        <dbReference type="ARBA" id="ARBA00022695"/>
    </source>
</evidence>
<evidence type="ECO:0000313" key="14">
    <source>
        <dbReference type="EMBL" id="OOC10758.1"/>
    </source>
</evidence>
<evidence type="ECO:0000256" key="8">
    <source>
        <dbReference type="ARBA" id="ARBA00022840"/>
    </source>
</evidence>
<evidence type="ECO:0000256" key="5">
    <source>
        <dbReference type="ARBA" id="ARBA00022723"/>
    </source>
</evidence>
<keyword evidence="8 11" id="KW-0067">ATP-binding</keyword>
<comment type="similarity">
    <text evidence="1 11">Belongs to the DnaX/STICHEL family.</text>
</comment>
<dbReference type="Gene3D" id="1.20.272.10">
    <property type="match status" value="1"/>
</dbReference>